<dbReference type="AlphaFoldDB" id="A0A9W7Y2B0"/>
<evidence type="ECO:0000313" key="1">
    <source>
        <dbReference type="EMBL" id="KAJ1723696.1"/>
    </source>
</evidence>
<name>A0A9W7Y2B0_9FUNG</name>
<sequence>MAFFGDHVTSSIEAFLSQHLHGLETTIYADAEALEILSGSVVGGLIGVLQDGKGRLRARNIRQLGEHTGETLTVDDGPHVLIMLSGVSWMGQGTWSAVRKVVGSPTAKRCTLCIAVPEQLWAESAKLVPKDLGGLKLPATRESVYEALKEAAGSDTECSVETYGLVAMAALGGGFALPSDSGALRGTFAQRSEWMETERVALGLASVVYELGLDARFYSMGSGAARRVARRSAAMPHVGGGRLATVVVLDRAADLAAIARHGGHMLDQIAHAAEATGASLNILLTRLRESGIGDSLALQTDRRAAAQAVEKSGPVSQLWTEAEAVAERGRWQEIQAAEKTMALVLSCESDPEAAWDHVLEAIPKMSGDMVPSLEESGPLSSVKIQHALVVCTPAPLMLVMAASILAPRKLGFPPTQREMAKRRLVADYLEIYGSSGDVDGAGAQQWASWFTERVALLAEGKEQFDFSLECEMGVPYTPVLPKIADEVLSGRRMCVDLELAEHGGASAGTTAGSLLKGLG</sequence>
<proteinExistence type="predicted"/>
<gene>
    <name evidence="1" type="ORF">LPJ53_001977</name>
</gene>
<protein>
    <submittedName>
        <fullName evidence="1">Uncharacterized protein</fullName>
    </submittedName>
</protein>
<evidence type="ECO:0000313" key="2">
    <source>
        <dbReference type="Proteomes" id="UP001149813"/>
    </source>
</evidence>
<accession>A0A9W7Y2B0</accession>
<comment type="caution">
    <text evidence="1">The sequence shown here is derived from an EMBL/GenBank/DDBJ whole genome shotgun (WGS) entry which is preliminary data.</text>
</comment>
<dbReference type="EMBL" id="JANBOJ010000056">
    <property type="protein sequence ID" value="KAJ1723696.1"/>
    <property type="molecule type" value="Genomic_DNA"/>
</dbReference>
<dbReference type="OrthoDB" id="2228at2759"/>
<dbReference type="Proteomes" id="UP001149813">
    <property type="component" value="Unassembled WGS sequence"/>
</dbReference>
<reference evidence="1" key="1">
    <citation type="submission" date="2022-07" db="EMBL/GenBank/DDBJ databases">
        <title>Phylogenomic reconstructions and comparative analyses of Kickxellomycotina fungi.</title>
        <authorList>
            <person name="Reynolds N.K."/>
            <person name="Stajich J.E."/>
            <person name="Barry K."/>
            <person name="Grigoriev I.V."/>
            <person name="Crous P."/>
            <person name="Smith M.E."/>
        </authorList>
    </citation>
    <scope>NUCLEOTIDE SEQUENCE</scope>
    <source>
        <strain evidence="1">NBRC 32514</strain>
    </source>
</reference>
<keyword evidence="2" id="KW-1185">Reference proteome</keyword>
<organism evidence="1 2">
    <name type="scientific">Coemansia erecta</name>
    <dbReference type="NCBI Taxonomy" id="147472"/>
    <lineage>
        <taxon>Eukaryota</taxon>
        <taxon>Fungi</taxon>
        <taxon>Fungi incertae sedis</taxon>
        <taxon>Zoopagomycota</taxon>
        <taxon>Kickxellomycotina</taxon>
        <taxon>Kickxellomycetes</taxon>
        <taxon>Kickxellales</taxon>
        <taxon>Kickxellaceae</taxon>
        <taxon>Coemansia</taxon>
    </lineage>
</organism>